<evidence type="ECO:0000259" key="6">
    <source>
        <dbReference type="Pfam" id="PF03372"/>
    </source>
</evidence>
<dbReference type="AlphaFoldDB" id="A0AAV2CAC4"/>
<dbReference type="Proteomes" id="UP001497516">
    <property type="component" value="Chromosome 1"/>
</dbReference>
<dbReference type="Pfam" id="PF03372">
    <property type="entry name" value="Exo_endo_phos"/>
    <property type="match status" value="1"/>
</dbReference>
<name>A0AAV2CAC4_9ROSI</name>
<sequence length="156" mass="17809">MSSSLIIWNVRGLGNPEKRGRIKHLIRRQSPKIVGLIETKWEVYSDSLVSSVSGRRDFGWIAKDVVRSSGGIVVSWDKVYFSLLSSREGSSYLDLYLWDILKRKAWHLIVVYDPQGRSEKLLFINELNELCSLLTSPACFAGDFNLVRSHEDYQGS</sequence>
<dbReference type="GO" id="GO:0046872">
    <property type="term" value="F:metal ion binding"/>
    <property type="evidence" value="ECO:0007669"/>
    <property type="project" value="UniProtKB-KW"/>
</dbReference>
<comment type="similarity">
    <text evidence="2">Belongs to the DNA repair enzymes AP/ExoA family.</text>
</comment>
<dbReference type="SUPFAM" id="SSF56219">
    <property type="entry name" value="DNase I-like"/>
    <property type="match status" value="1"/>
</dbReference>
<feature type="domain" description="Endonuclease/exonuclease/phosphatase" evidence="6">
    <location>
        <begin position="8"/>
        <end position="154"/>
    </location>
</feature>
<evidence type="ECO:0000313" key="7">
    <source>
        <dbReference type="EMBL" id="CAL1353209.1"/>
    </source>
</evidence>
<dbReference type="GO" id="GO:0006284">
    <property type="term" value="P:base-excision repair"/>
    <property type="evidence" value="ECO:0007669"/>
    <property type="project" value="TreeGrafter"/>
</dbReference>
<dbReference type="InterPro" id="IPR036691">
    <property type="entry name" value="Endo/exonu/phosph_ase_sf"/>
</dbReference>
<dbReference type="GO" id="GO:0005634">
    <property type="term" value="C:nucleus"/>
    <property type="evidence" value="ECO:0007669"/>
    <property type="project" value="TreeGrafter"/>
</dbReference>
<dbReference type="GO" id="GO:0008311">
    <property type="term" value="F:double-stranded DNA 3'-5' DNA exonuclease activity"/>
    <property type="evidence" value="ECO:0007669"/>
    <property type="project" value="TreeGrafter"/>
</dbReference>
<proteinExistence type="inferred from homology"/>
<accession>A0AAV2CAC4</accession>
<reference evidence="7 8" key="1">
    <citation type="submission" date="2024-04" db="EMBL/GenBank/DDBJ databases">
        <authorList>
            <person name="Fracassetti M."/>
        </authorList>
    </citation>
    <scope>NUCLEOTIDE SEQUENCE [LARGE SCALE GENOMIC DNA]</scope>
</reference>
<protein>
    <recommendedName>
        <fullName evidence="6">Endonuclease/exonuclease/phosphatase domain-containing protein</fullName>
    </recommendedName>
</protein>
<dbReference type="GO" id="GO:0003906">
    <property type="term" value="F:DNA-(apurinic or apyrimidinic site) endonuclease activity"/>
    <property type="evidence" value="ECO:0007669"/>
    <property type="project" value="TreeGrafter"/>
</dbReference>
<dbReference type="PANTHER" id="PTHR22748">
    <property type="entry name" value="AP ENDONUCLEASE"/>
    <property type="match status" value="1"/>
</dbReference>
<keyword evidence="3" id="KW-0479">Metal-binding</keyword>
<dbReference type="GO" id="GO:0008081">
    <property type="term" value="F:phosphoric diester hydrolase activity"/>
    <property type="evidence" value="ECO:0007669"/>
    <property type="project" value="TreeGrafter"/>
</dbReference>
<evidence type="ECO:0000313" key="8">
    <source>
        <dbReference type="Proteomes" id="UP001497516"/>
    </source>
</evidence>
<evidence type="ECO:0000256" key="4">
    <source>
        <dbReference type="ARBA" id="ARBA00022801"/>
    </source>
</evidence>
<keyword evidence="8" id="KW-1185">Reference proteome</keyword>
<keyword evidence="4" id="KW-0378">Hydrolase</keyword>
<dbReference type="Gene3D" id="3.60.10.10">
    <property type="entry name" value="Endonuclease/exonuclease/phosphatase"/>
    <property type="match status" value="1"/>
</dbReference>
<dbReference type="InterPro" id="IPR004808">
    <property type="entry name" value="AP_endonuc_1"/>
</dbReference>
<organism evidence="7 8">
    <name type="scientific">Linum trigynum</name>
    <dbReference type="NCBI Taxonomy" id="586398"/>
    <lineage>
        <taxon>Eukaryota</taxon>
        <taxon>Viridiplantae</taxon>
        <taxon>Streptophyta</taxon>
        <taxon>Embryophyta</taxon>
        <taxon>Tracheophyta</taxon>
        <taxon>Spermatophyta</taxon>
        <taxon>Magnoliopsida</taxon>
        <taxon>eudicotyledons</taxon>
        <taxon>Gunneridae</taxon>
        <taxon>Pentapetalae</taxon>
        <taxon>rosids</taxon>
        <taxon>fabids</taxon>
        <taxon>Malpighiales</taxon>
        <taxon>Linaceae</taxon>
        <taxon>Linum</taxon>
    </lineage>
</organism>
<dbReference type="PANTHER" id="PTHR22748:SF19">
    <property type="entry name" value="ENDONUCLEASE_EXONUCLEASE_PHOSPHATASE DOMAIN-CONTAINING PROTEIN"/>
    <property type="match status" value="1"/>
</dbReference>
<evidence type="ECO:0000256" key="5">
    <source>
        <dbReference type="ARBA" id="ARBA00022842"/>
    </source>
</evidence>
<comment type="cofactor">
    <cofactor evidence="1">
        <name>Mg(2+)</name>
        <dbReference type="ChEBI" id="CHEBI:18420"/>
    </cofactor>
</comment>
<dbReference type="EMBL" id="OZ034813">
    <property type="protein sequence ID" value="CAL1353209.1"/>
    <property type="molecule type" value="Genomic_DNA"/>
</dbReference>
<dbReference type="InterPro" id="IPR005135">
    <property type="entry name" value="Endo/exonuclease/phosphatase"/>
</dbReference>
<gene>
    <name evidence="7" type="ORF">LTRI10_LOCUS1126</name>
</gene>
<evidence type="ECO:0000256" key="1">
    <source>
        <dbReference type="ARBA" id="ARBA00001946"/>
    </source>
</evidence>
<keyword evidence="5" id="KW-0460">Magnesium</keyword>
<evidence type="ECO:0000256" key="2">
    <source>
        <dbReference type="ARBA" id="ARBA00007092"/>
    </source>
</evidence>
<evidence type="ECO:0000256" key="3">
    <source>
        <dbReference type="ARBA" id="ARBA00022723"/>
    </source>
</evidence>